<organism evidence="2 3">
    <name type="scientific">Rugosimonospora africana</name>
    <dbReference type="NCBI Taxonomy" id="556532"/>
    <lineage>
        <taxon>Bacteria</taxon>
        <taxon>Bacillati</taxon>
        <taxon>Actinomycetota</taxon>
        <taxon>Actinomycetes</taxon>
        <taxon>Micromonosporales</taxon>
        <taxon>Micromonosporaceae</taxon>
        <taxon>Rugosimonospora</taxon>
    </lineage>
</organism>
<comment type="caution">
    <text evidence="2">The sequence shown here is derived from an EMBL/GenBank/DDBJ whole genome shotgun (WGS) entry which is preliminary data.</text>
</comment>
<evidence type="ECO:0000256" key="1">
    <source>
        <dbReference type="SAM" id="MobiDB-lite"/>
    </source>
</evidence>
<dbReference type="AlphaFoldDB" id="A0A8J3QQJ9"/>
<feature type="compositionally biased region" description="Gly residues" evidence="1">
    <location>
        <begin position="242"/>
        <end position="251"/>
    </location>
</feature>
<accession>A0A8J3QQJ9</accession>
<name>A0A8J3QQJ9_9ACTN</name>
<dbReference type="Proteomes" id="UP000642748">
    <property type="component" value="Unassembled WGS sequence"/>
</dbReference>
<protein>
    <submittedName>
        <fullName evidence="2">Uncharacterized protein</fullName>
    </submittedName>
</protein>
<dbReference type="EMBL" id="BONZ01000030">
    <property type="protein sequence ID" value="GIH15089.1"/>
    <property type="molecule type" value="Genomic_DNA"/>
</dbReference>
<gene>
    <name evidence="2" type="ORF">Raf01_32610</name>
</gene>
<proteinExistence type="predicted"/>
<feature type="compositionally biased region" description="Low complexity" evidence="1">
    <location>
        <begin position="223"/>
        <end position="235"/>
    </location>
</feature>
<keyword evidence="3" id="KW-1185">Reference proteome</keyword>
<feature type="compositionally biased region" description="Low complexity" evidence="1">
    <location>
        <begin position="143"/>
        <end position="165"/>
    </location>
</feature>
<feature type="region of interest" description="Disordered" evidence="1">
    <location>
        <begin position="217"/>
        <end position="265"/>
    </location>
</feature>
<sequence>MHTWRTGRIGLTEADRLVAGEPSGPDCRGLGALLNVAKAPASEEELAGERAAVAGFAAAYRGAVPTGVPKRRRRAWIPLSAKGLAVKAAAGVAVLLASGTAVAAETGNLPAGAQEHAHSMFSTLGVPAPDAGGRPTGAGPAGVAGSVRPSTPAIPTPGASGTTPGPKDPAMLALCRAWDAERKDPHGKAMAAEDRRALSAAAGGQSRVPAFCAALLGEPPDNAATTHPVPATATPSHSDNGKGNGGTGGNPDGNNGARPTPSPHR</sequence>
<evidence type="ECO:0000313" key="3">
    <source>
        <dbReference type="Proteomes" id="UP000642748"/>
    </source>
</evidence>
<reference evidence="2" key="1">
    <citation type="submission" date="2021-01" db="EMBL/GenBank/DDBJ databases">
        <title>Whole genome shotgun sequence of Rugosimonospora africana NBRC 104875.</title>
        <authorList>
            <person name="Komaki H."/>
            <person name="Tamura T."/>
        </authorList>
    </citation>
    <scope>NUCLEOTIDE SEQUENCE</scope>
    <source>
        <strain evidence="2">NBRC 104875</strain>
    </source>
</reference>
<feature type="region of interest" description="Disordered" evidence="1">
    <location>
        <begin position="127"/>
        <end position="170"/>
    </location>
</feature>
<evidence type="ECO:0000313" key="2">
    <source>
        <dbReference type="EMBL" id="GIH15089.1"/>
    </source>
</evidence>